<evidence type="ECO:0000313" key="2">
    <source>
        <dbReference type="Proteomes" id="UP000006038"/>
    </source>
</evidence>
<sequence>MGLQSVGSRALVLTVNYFTVPVYNLHSKMLIRAWPGSYSKTTPVYDLILRFAGRASQFDPITNKI</sequence>
<evidence type="ECO:0000313" key="1">
    <source>
        <dbReference type="EnsemblPlants" id="OB04G12540.1"/>
    </source>
</evidence>
<protein>
    <submittedName>
        <fullName evidence="1">Uncharacterized protein</fullName>
    </submittedName>
</protein>
<dbReference type="AlphaFoldDB" id="J3LVS9"/>
<reference evidence="1" key="1">
    <citation type="journal article" date="2013" name="Nat. Commun.">
        <title>Whole-genome sequencing of Oryza brachyantha reveals mechanisms underlying Oryza genome evolution.</title>
        <authorList>
            <person name="Chen J."/>
            <person name="Huang Q."/>
            <person name="Gao D."/>
            <person name="Wang J."/>
            <person name="Lang Y."/>
            <person name="Liu T."/>
            <person name="Li B."/>
            <person name="Bai Z."/>
            <person name="Luis Goicoechea J."/>
            <person name="Liang C."/>
            <person name="Chen C."/>
            <person name="Zhang W."/>
            <person name="Sun S."/>
            <person name="Liao Y."/>
            <person name="Zhang X."/>
            <person name="Yang L."/>
            <person name="Song C."/>
            <person name="Wang M."/>
            <person name="Shi J."/>
            <person name="Liu G."/>
            <person name="Liu J."/>
            <person name="Zhou H."/>
            <person name="Zhou W."/>
            <person name="Yu Q."/>
            <person name="An N."/>
            <person name="Chen Y."/>
            <person name="Cai Q."/>
            <person name="Wang B."/>
            <person name="Liu B."/>
            <person name="Min J."/>
            <person name="Huang Y."/>
            <person name="Wu H."/>
            <person name="Li Z."/>
            <person name="Zhang Y."/>
            <person name="Yin Y."/>
            <person name="Song W."/>
            <person name="Jiang J."/>
            <person name="Jackson S.A."/>
            <person name="Wing R.A."/>
            <person name="Wang J."/>
            <person name="Chen M."/>
        </authorList>
    </citation>
    <scope>NUCLEOTIDE SEQUENCE [LARGE SCALE GENOMIC DNA]</scope>
    <source>
        <strain evidence="1">cv. IRGC 101232</strain>
    </source>
</reference>
<dbReference type="EnsemblPlants" id="OB04G12540.1">
    <property type="protein sequence ID" value="OB04G12540.1"/>
    <property type="gene ID" value="OB04G12540"/>
</dbReference>
<name>J3LVS9_ORYBR</name>
<reference evidence="1" key="2">
    <citation type="submission" date="2013-04" db="UniProtKB">
        <authorList>
            <consortium name="EnsemblPlants"/>
        </authorList>
    </citation>
    <scope>IDENTIFICATION</scope>
</reference>
<dbReference type="HOGENOM" id="CLU_2853326_0_0_1"/>
<organism evidence="1">
    <name type="scientific">Oryza brachyantha</name>
    <name type="common">malo sina</name>
    <dbReference type="NCBI Taxonomy" id="4533"/>
    <lineage>
        <taxon>Eukaryota</taxon>
        <taxon>Viridiplantae</taxon>
        <taxon>Streptophyta</taxon>
        <taxon>Embryophyta</taxon>
        <taxon>Tracheophyta</taxon>
        <taxon>Spermatophyta</taxon>
        <taxon>Magnoliopsida</taxon>
        <taxon>Liliopsida</taxon>
        <taxon>Poales</taxon>
        <taxon>Poaceae</taxon>
        <taxon>BOP clade</taxon>
        <taxon>Oryzoideae</taxon>
        <taxon>Oryzeae</taxon>
        <taxon>Oryzinae</taxon>
        <taxon>Oryza</taxon>
    </lineage>
</organism>
<dbReference type="Gramene" id="OB04G12540.1">
    <property type="protein sequence ID" value="OB04G12540.1"/>
    <property type="gene ID" value="OB04G12540"/>
</dbReference>
<proteinExistence type="predicted"/>
<keyword evidence="2" id="KW-1185">Reference proteome</keyword>
<accession>J3LVS9</accession>
<dbReference type="Proteomes" id="UP000006038">
    <property type="component" value="Chromosome 4"/>
</dbReference>